<protein>
    <submittedName>
        <fullName evidence="2">Uncharacterized protein</fullName>
    </submittedName>
</protein>
<gene>
    <name evidence="2" type="ORF">HGRIS_013381</name>
</gene>
<evidence type="ECO:0000313" key="3">
    <source>
        <dbReference type="Proteomes" id="UP001556367"/>
    </source>
</evidence>
<sequence length="166" mass="18075">MTPLLVFFSNQCRQTALSPSSPGHHVSDLLNPSFAPSTLRLLERSCYEYATSLPPVTSQSPSATARPPMEKTHKSFASTQGNSGGQSGGVRRVMSEVGFVHVTADHIHIPAQSCSEKRFRSAPSDIPCEHIWRHGEVFRTAVVGCSTSIWSCHHALHGSTVHRNSN</sequence>
<name>A0ABR3IVC7_9AGAR</name>
<evidence type="ECO:0000256" key="1">
    <source>
        <dbReference type="SAM" id="MobiDB-lite"/>
    </source>
</evidence>
<reference evidence="3" key="1">
    <citation type="submission" date="2024-06" db="EMBL/GenBank/DDBJ databases">
        <title>Multi-omics analyses provide insights into the biosynthesis of the anticancer antibiotic pleurotin in Hohenbuehelia grisea.</title>
        <authorList>
            <person name="Weaver J.A."/>
            <person name="Alberti F."/>
        </authorList>
    </citation>
    <scope>NUCLEOTIDE SEQUENCE [LARGE SCALE GENOMIC DNA]</scope>
    <source>
        <strain evidence="3">T-177</strain>
    </source>
</reference>
<dbReference type="Proteomes" id="UP001556367">
    <property type="component" value="Unassembled WGS sequence"/>
</dbReference>
<comment type="caution">
    <text evidence="2">The sequence shown here is derived from an EMBL/GenBank/DDBJ whole genome shotgun (WGS) entry which is preliminary data.</text>
</comment>
<accession>A0ABR3IVC7</accession>
<evidence type="ECO:0000313" key="2">
    <source>
        <dbReference type="EMBL" id="KAL0947260.1"/>
    </source>
</evidence>
<dbReference type="EMBL" id="JASNQZ010000015">
    <property type="protein sequence ID" value="KAL0947260.1"/>
    <property type="molecule type" value="Genomic_DNA"/>
</dbReference>
<organism evidence="2 3">
    <name type="scientific">Hohenbuehelia grisea</name>
    <dbReference type="NCBI Taxonomy" id="104357"/>
    <lineage>
        <taxon>Eukaryota</taxon>
        <taxon>Fungi</taxon>
        <taxon>Dikarya</taxon>
        <taxon>Basidiomycota</taxon>
        <taxon>Agaricomycotina</taxon>
        <taxon>Agaricomycetes</taxon>
        <taxon>Agaricomycetidae</taxon>
        <taxon>Agaricales</taxon>
        <taxon>Pleurotineae</taxon>
        <taxon>Pleurotaceae</taxon>
        <taxon>Hohenbuehelia</taxon>
    </lineage>
</organism>
<keyword evidence="3" id="KW-1185">Reference proteome</keyword>
<feature type="region of interest" description="Disordered" evidence="1">
    <location>
        <begin position="55"/>
        <end position="89"/>
    </location>
</feature>
<proteinExistence type="predicted"/>